<dbReference type="Proteomes" id="UP001321473">
    <property type="component" value="Unassembled WGS sequence"/>
</dbReference>
<feature type="region of interest" description="Disordered" evidence="1">
    <location>
        <begin position="1"/>
        <end position="20"/>
    </location>
</feature>
<sequence length="82" mass="8991">MASYFDEHGCEPLGPGEQPNHSLHLARLLIDGGFRASFDTEYHRMFPDEPHKPPASKQAVQSLKRAPVEEADPTVGAPSHEG</sequence>
<dbReference type="EMBL" id="JARKHS020026398">
    <property type="protein sequence ID" value="KAK8766389.1"/>
    <property type="molecule type" value="Genomic_DNA"/>
</dbReference>
<reference evidence="2 3" key="1">
    <citation type="journal article" date="2023" name="Arcadia Sci">
        <title>De novo assembly of a long-read Amblyomma americanum tick genome.</title>
        <authorList>
            <person name="Chou S."/>
            <person name="Poskanzer K.E."/>
            <person name="Rollins M."/>
            <person name="Thuy-Boun P.S."/>
        </authorList>
    </citation>
    <scope>NUCLEOTIDE SEQUENCE [LARGE SCALE GENOMIC DNA]</scope>
    <source>
        <strain evidence="2">F_SG_1</strain>
        <tissue evidence="2">Salivary glands</tissue>
    </source>
</reference>
<feature type="region of interest" description="Disordered" evidence="1">
    <location>
        <begin position="41"/>
        <end position="82"/>
    </location>
</feature>
<protein>
    <submittedName>
        <fullName evidence="2">Uncharacterized protein</fullName>
    </submittedName>
</protein>
<organism evidence="2 3">
    <name type="scientific">Amblyomma americanum</name>
    <name type="common">Lone star tick</name>
    <dbReference type="NCBI Taxonomy" id="6943"/>
    <lineage>
        <taxon>Eukaryota</taxon>
        <taxon>Metazoa</taxon>
        <taxon>Ecdysozoa</taxon>
        <taxon>Arthropoda</taxon>
        <taxon>Chelicerata</taxon>
        <taxon>Arachnida</taxon>
        <taxon>Acari</taxon>
        <taxon>Parasitiformes</taxon>
        <taxon>Ixodida</taxon>
        <taxon>Ixodoidea</taxon>
        <taxon>Ixodidae</taxon>
        <taxon>Amblyomminae</taxon>
        <taxon>Amblyomma</taxon>
    </lineage>
</organism>
<feature type="compositionally biased region" description="Basic and acidic residues" evidence="1">
    <location>
        <begin position="41"/>
        <end position="52"/>
    </location>
</feature>
<evidence type="ECO:0000313" key="3">
    <source>
        <dbReference type="Proteomes" id="UP001321473"/>
    </source>
</evidence>
<gene>
    <name evidence="2" type="ORF">V5799_006831</name>
</gene>
<comment type="caution">
    <text evidence="2">The sequence shown here is derived from an EMBL/GenBank/DDBJ whole genome shotgun (WGS) entry which is preliminary data.</text>
</comment>
<accession>A0AAQ4DV99</accession>
<name>A0AAQ4DV99_AMBAM</name>
<keyword evidence="3" id="KW-1185">Reference proteome</keyword>
<evidence type="ECO:0000256" key="1">
    <source>
        <dbReference type="SAM" id="MobiDB-lite"/>
    </source>
</evidence>
<proteinExistence type="predicted"/>
<evidence type="ECO:0000313" key="2">
    <source>
        <dbReference type="EMBL" id="KAK8766389.1"/>
    </source>
</evidence>
<dbReference type="AlphaFoldDB" id="A0AAQ4DV99"/>
<feature type="compositionally biased region" description="Basic and acidic residues" evidence="1">
    <location>
        <begin position="1"/>
        <end position="10"/>
    </location>
</feature>